<accession>A0A5C2SS68</accession>
<keyword evidence="2" id="KW-1185">Reference proteome</keyword>
<evidence type="ECO:0000313" key="2">
    <source>
        <dbReference type="Proteomes" id="UP000313359"/>
    </source>
</evidence>
<proteinExistence type="predicted"/>
<dbReference type="Proteomes" id="UP000313359">
    <property type="component" value="Unassembled WGS sequence"/>
</dbReference>
<dbReference type="AlphaFoldDB" id="A0A5C2SS68"/>
<gene>
    <name evidence="1" type="ORF">L227DRAFT_647895</name>
</gene>
<dbReference type="STRING" id="1328759.A0A5C2SS68"/>
<sequence>MPIIHDISIDRPREHPYSHDQYNWELYILLKQEIFYDYRNQPPYRELFSDASRDWIECPRERLERSAVLMDGPAMLELSLRNLSLADLKGSPEKTLGMLKDLTGLIKREDGSIPHVIGNTPLIRLRAMASIVYTKFRSLNWSQQTESLSSLQEGFMFTQIADFTDLCAMSDFLPPIVIRVMSWFAMLSVRFGVDLRSKIPSMRQNKDLWKAWDGYIIRQAALETARLAKIAKAPNQYRCAADGCEIQAVNKNAFKKCPGDCSGREKAHYCSKGCQRKVRGVLLDLPQANVQVQQHWMVHRYVCTRNPHAPIIDDDGDSEWIDIETYEPNYDSDDDLEDDAVWATVEGPEIFIDIPLSSVSWYRKDDVLRIRTKTFSPAFLRSYKSLWQLSRADRKHAQAELLPWPDFIRGGGAL</sequence>
<reference evidence="1" key="1">
    <citation type="journal article" date="2018" name="Genome Biol. Evol.">
        <title>Genomics and development of Lentinus tigrinus, a white-rot wood-decaying mushroom with dimorphic fruiting bodies.</title>
        <authorList>
            <person name="Wu B."/>
            <person name="Xu Z."/>
            <person name="Knudson A."/>
            <person name="Carlson A."/>
            <person name="Chen N."/>
            <person name="Kovaka S."/>
            <person name="LaButti K."/>
            <person name="Lipzen A."/>
            <person name="Pennachio C."/>
            <person name="Riley R."/>
            <person name="Schakwitz W."/>
            <person name="Umezawa K."/>
            <person name="Ohm R.A."/>
            <person name="Grigoriev I.V."/>
            <person name="Nagy L.G."/>
            <person name="Gibbons J."/>
            <person name="Hibbett D."/>
        </authorList>
    </citation>
    <scope>NUCLEOTIDE SEQUENCE [LARGE SCALE GENOMIC DNA]</scope>
    <source>
        <strain evidence="1">ALCF2SS1-6</strain>
    </source>
</reference>
<name>A0A5C2SS68_9APHY</name>
<dbReference type="OrthoDB" id="432970at2759"/>
<evidence type="ECO:0000313" key="1">
    <source>
        <dbReference type="EMBL" id="RPD66705.1"/>
    </source>
</evidence>
<organism evidence="1 2">
    <name type="scientific">Lentinus tigrinus ALCF2SS1-6</name>
    <dbReference type="NCBI Taxonomy" id="1328759"/>
    <lineage>
        <taxon>Eukaryota</taxon>
        <taxon>Fungi</taxon>
        <taxon>Dikarya</taxon>
        <taxon>Basidiomycota</taxon>
        <taxon>Agaricomycotina</taxon>
        <taxon>Agaricomycetes</taxon>
        <taxon>Polyporales</taxon>
        <taxon>Polyporaceae</taxon>
        <taxon>Lentinus</taxon>
    </lineage>
</organism>
<dbReference type="EMBL" id="ML122250">
    <property type="protein sequence ID" value="RPD66705.1"/>
    <property type="molecule type" value="Genomic_DNA"/>
</dbReference>
<protein>
    <recommendedName>
        <fullName evidence="3">MYND-type domain-containing protein</fullName>
    </recommendedName>
</protein>
<evidence type="ECO:0008006" key="3">
    <source>
        <dbReference type="Google" id="ProtNLM"/>
    </source>
</evidence>